<accession>A0ACB8DX76</accession>
<protein>
    <submittedName>
        <fullName evidence="1">Uncharacterized protein</fullName>
    </submittedName>
</protein>
<reference evidence="1" key="1">
    <citation type="submission" date="2020-05" db="EMBL/GenBank/DDBJ databases">
        <title>Large-scale comparative analyses of tick genomes elucidate their genetic diversity and vector capacities.</title>
        <authorList>
            <person name="Jia N."/>
            <person name="Wang J."/>
            <person name="Shi W."/>
            <person name="Du L."/>
            <person name="Sun Y."/>
            <person name="Zhan W."/>
            <person name="Jiang J."/>
            <person name="Wang Q."/>
            <person name="Zhang B."/>
            <person name="Ji P."/>
            <person name="Sakyi L.B."/>
            <person name="Cui X."/>
            <person name="Yuan T."/>
            <person name="Jiang B."/>
            <person name="Yang W."/>
            <person name="Lam T.T.-Y."/>
            <person name="Chang Q."/>
            <person name="Ding S."/>
            <person name="Wang X."/>
            <person name="Zhu J."/>
            <person name="Ruan X."/>
            <person name="Zhao L."/>
            <person name="Wei J."/>
            <person name="Que T."/>
            <person name="Du C."/>
            <person name="Cheng J."/>
            <person name="Dai P."/>
            <person name="Han X."/>
            <person name="Huang E."/>
            <person name="Gao Y."/>
            <person name="Liu J."/>
            <person name="Shao H."/>
            <person name="Ye R."/>
            <person name="Li L."/>
            <person name="Wei W."/>
            <person name="Wang X."/>
            <person name="Wang C."/>
            <person name="Yang T."/>
            <person name="Huo Q."/>
            <person name="Li W."/>
            <person name="Guo W."/>
            <person name="Chen H."/>
            <person name="Zhou L."/>
            <person name="Ni X."/>
            <person name="Tian J."/>
            <person name="Zhou Y."/>
            <person name="Sheng Y."/>
            <person name="Liu T."/>
            <person name="Pan Y."/>
            <person name="Xia L."/>
            <person name="Li J."/>
            <person name="Zhao F."/>
            <person name="Cao W."/>
        </authorList>
    </citation>
    <scope>NUCLEOTIDE SEQUENCE</scope>
    <source>
        <strain evidence="1">Dsil-2018</strain>
    </source>
</reference>
<dbReference type="EMBL" id="CM023470">
    <property type="protein sequence ID" value="KAH7978704.1"/>
    <property type="molecule type" value="Genomic_DNA"/>
</dbReference>
<organism evidence="1 2">
    <name type="scientific">Dermacentor silvarum</name>
    <name type="common">Tick</name>
    <dbReference type="NCBI Taxonomy" id="543639"/>
    <lineage>
        <taxon>Eukaryota</taxon>
        <taxon>Metazoa</taxon>
        <taxon>Ecdysozoa</taxon>
        <taxon>Arthropoda</taxon>
        <taxon>Chelicerata</taxon>
        <taxon>Arachnida</taxon>
        <taxon>Acari</taxon>
        <taxon>Parasitiformes</taxon>
        <taxon>Ixodida</taxon>
        <taxon>Ixodoidea</taxon>
        <taxon>Ixodidae</taxon>
        <taxon>Rhipicephalinae</taxon>
        <taxon>Dermacentor</taxon>
    </lineage>
</organism>
<evidence type="ECO:0000313" key="2">
    <source>
        <dbReference type="Proteomes" id="UP000821865"/>
    </source>
</evidence>
<evidence type="ECO:0000313" key="1">
    <source>
        <dbReference type="EMBL" id="KAH7978704.1"/>
    </source>
</evidence>
<dbReference type="Proteomes" id="UP000821865">
    <property type="component" value="Chromosome 1"/>
</dbReference>
<proteinExistence type="predicted"/>
<gene>
    <name evidence="1" type="ORF">HPB49_006401</name>
</gene>
<keyword evidence="2" id="KW-1185">Reference proteome</keyword>
<sequence length="103" mass="11230">MLHFVDNASVTDLSGHPQPELCKDAYSLLAYADPWSSPVGYQLDPVEREPVCAALNSAILESQKLPRRPPLELVIAHSRELLKLMSKAGLGSCAFANIDSLLQ</sequence>
<comment type="caution">
    <text evidence="1">The sequence shown here is derived from an EMBL/GenBank/DDBJ whole genome shotgun (WGS) entry which is preliminary data.</text>
</comment>
<name>A0ACB8DX76_DERSI</name>